<gene>
    <name evidence="2" type="ORF">VNO77_14324</name>
</gene>
<dbReference type="AlphaFoldDB" id="A0AAN9QRY9"/>
<dbReference type="EMBL" id="JAYMYQ010000003">
    <property type="protein sequence ID" value="KAK7344571.1"/>
    <property type="molecule type" value="Genomic_DNA"/>
</dbReference>
<feature type="transmembrane region" description="Helical" evidence="1">
    <location>
        <begin position="35"/>
        <end position="56"/>
    </location>
</feature>
<comment type="caution">
    <text evidence="2">The sequence shown here is derived from an EMBL/GenBank/DDBJ whole genome shotgun (WGS) entry which is preliminary data.</text>
</comment>
<evidence type="ECO:0000313" key="3">
    <source>
        <dbReference type="Proteomes" id="UP001367508"/>
    </source>
</evidence>
<organism evidence="2 3">
    <name type="scientific">Canavalia gladiata</name>
    <name type="common">Sword bean</name>
    <name type="synonym">Dolichos gladiatus</name>
    <dbReference type="NCBI Taxonomy" id="3824"/>
    <lineage>
        <taxon>Eukaryota</taxon>
        <taxon>Viridiplantae</taxon>
        <taxon>Streptophyta</taxon>
        <taxon>Embryophyta</taxon>
        <taxon>Tracheophyta</taxon>
        <taxon>Spermatophyta</taxon>
        <taxon>Magnoliopsida</taxon>
        <taxon>eudicotyledons</taxon>
        <taxon>Gunneridae</taxon>
        <taxon>Pentapetalae</taxon>
        <taxon>rosids</taxon>
        <taxon>fabids</taxon>
        <taxon>Fabales</taxon>
        <taxon>Fabaceae</taxon>
        <taxon>Papilionoideae</taxon>
        <taxon>50 kb inversion clade</taxon>
        <taxon>NPAAA clade</taxon>
        <taxon>indigoferoid/millettioid clade</taxon>
        <taxon>Phaseoleae</taxon>
        <taxon>Canavalia</taxon>
    </lineage>
</organism>
<evidence type="ECO:0000256" key="1">
    <source>
        <dbReference type="SAM" id="Phobius"/>
    </source>
</evidence>
<keyword evidence="1" id="KW-1133">Transmembrane helix</keyword>
<keyword evidence="1" id="KW-0472">Membrane</keyword>
<dbReference type="Proteomes" id="UP001367508">
    <property type="component" value="Unassembled WGS sequence"/>
</dbReference>
<name>A0AAN9QRY9_CANGL</name>
<protein>
    <submittedName>
        <fullName evidence="2">Uncharacterized protein</fullName>
    </submittedName>
</protein>
<accession>A0AAN9QRY9</accession>
<keyword evidence="1" id="KW-0812">Transmembrane</keyword>
<proteinExistence type="predicted"/>
<reference evidence="2 3" key="1">
    <citation type="submission" date="2024-01" db="EMBL/GenBank/DDBJ databases">
        <title>The genomes of 5 underutilized Papilionoideae crops provide insights into root nodulation and disease resistanc.</title>
        <authorList>
            <person name="Jiang F."/>
        </authorList>
    </citation>
    <scope>NUCLEOTIDE SEQUENCE [LARGE SCALE GENOMIC DNA]</scope>
    <source>
        <strain evidence="2">LVBAO_FW01</strain>
        <tissue evidence="2">Leaves</tissue>
    </source>
</reference>
<evidence type="ECO:0000313" key="2">
    <source>
        <dbReference type="EMBL" id="KAK7344571.1"/>
    </source>
</evidence>
<sequence>MRKSSLLQELEFRTHHCSLASRQEFPLLAAKEGSYIFLLDLVKFLALASSLFNYCAVMDKGSVRNYGKVKISYARRGDGYVNKEELDYAARPLSYFC</sequence>
<keyword evidence="3" id="KW-1185">Reference proteome</keyword>